<dbReference type="EMBL" id="CP113524">
    <property type="protein sequence ID" value="WAJ22909.1"/>
    <property type="molecule type" value="Genomic_DNA"/>
</dbReference>
<keyword evidence="1" id="KW-0813">Transport</keyword>
<dbReference type="PANTHER" id="PTHR45772">
    <property type="entry name" value="CONSERVED COMPONENT OF ABC TRANSPORTER FOR NATURAL AMINO ACIDS-RELATED"/>
    <property type="match status" value="1"/>
</dbReference>
<dbReference type="InterPro" id="IPR051120">
    <property type="entry name" value="ABC_AA/LPS_Transport"/>
</dbReference>
<evidence type="ECO:0000259" key="4">
    <source>
        <dbReference type="PROSITE" id="PS50893"/>
    </source>
</evidence>
<dbReference type="InterPro" id="IPR032823">
    <property type="entry name" value="BCA_ABC_TP_C"/>
</dbReference>
<dbReference type="Pfam" id="PF12399">
    <property type="entry name" value="BCA_ABC_TP_C"/>
    <property type="match status" value="1"/>
</dbReference>
<keyword evidence="6" id="KW-1185">Reference proteome</keyword>
<accession>A0ABY7A8Z7</accession>
<evidence type="ECO:0000313" key="6">
    <source>
        <dbReference type="Proteomes" id="UP001163115"/>
    </source>
</evidence>
<dbReference type="RefSeq" id="WP_268114548.1">
    <property type="nucleotide sequence ID" value="NZ_CP113524.1"/>
</dbReference>
<dbReference type="InterPro" id="IPR003439">
    <property type="entry name" value="ABC_transporter-like_ATP-bd"/>
</dbReference>
<reference evidence="5" key="1">
    <citation type="submission" date="2022-11" db="EMBL/GenBank/DDBJ databases">
        <title>Lacrimispora xylanolytica sy1, complete genome.</title>
        <authorList>
            <person name="Choi S."/>
        </authorList>
    </citation>
    <scope>NUCLEOTIDE SEQUENCE</scope>
    <source>
        <strain evidence="5">Sy1</strain>
    </source>
</reference>
<protein>
    <submittedName>
        <fullName evidence="5">ABC transporter ATP-binding protein</fullName>
    </submittedName>
</protein>
<dbReference type="InterPro" id="IPR003593">
    <property type="entry name" value="AAA+_ATPase"/>
</dbReference>
<dbReference type="PROSITE" id="PS50893">
    <property type="entry name" value="ABC_TRANSPORTER_2"/>
    <property type="match status" value="1"/>
</dbReference>
<evidence type="ECO:0000313" key="5">
    <source>
        <dbReference type="EMBL" id="WAJ22909.1"/>
    </source>
</evidence>
<evidence type="ECO:0000256" key="3">
    <source>
        <dbReference type="ARBA" id="ARBA00022840"/>
    </source>
</evidence>
<gene>
    <name evidence="5" type="ORF">OW255_15230</name>
</gene>
<dbReference type="GO" id="GO:0005524">
    <property type="term" value="F:ATP binding"/>
    <property type="evidence" value="ECO:0007669"/>
    <property type="project" value="UniProtKB-KW"/>
</dbReference>
<dbReference type="SUPFAM" id="SSF52540">
    <property type="entry name" value="P-loop containing nucleoside triphosphate hydrolases"/>
    <property type="match status" value="1"/>
</dbReference>
<keyword evidence="2" id="KW-0547">Nucleotide-binding</keyword>
<proteinExistence type="predicted"/>
<dbReference type="SMART" id="SM00382">
    <property type="entry name" value="AAA"/>
    <property type="match status" value="1"/>
</dbReference>
<name>A0ABY7A8Z7_9FIRM</name>
<sequence length="288" mass="32111">MSAEAKTPVNVLHMEDVTMQFGGVVAVNGLTLDVNQGEIVALIGPNGAGKTTAFNCVTGIYEPTFGKVDFMGETILSNTPKGKAAKTYLGEVTPRPITVIRNTPDKITQKGIARTFQNIRLFGQLTVFDNVLIAKHMRARQNVFSATLRLNHKEEERMRAEATALLEEQNLLHLKDEIASSLPYGLQRRLEIARALATEPKFLLLDEPAAGMNPQETQELTDFIKQIRDTYHLTVFMIEHHMDLVMQISDRIYVLDFGKLIAQGTPDEIQNNERVIEAYLGVSDDAED</sequence>
<dbReference type="PANTHER" id="PTHR45772:SF7">
    <property type="entry name" value="AMINO ACID ABC TRANSPORTER ATP-BINDING PROTEIN"/>
    <property type="match status" value="1"/>
</dbReference>
<dbReference type="Gene3D" id="3.40.50.300">
    <property type="entry name" value="P-loop containing nucleotide triphosphate hydrolases"/>
    <property type="match status" value="1"/>
</dbReference>
<dbReference type="Pfam" id="PF00005">
    <property type="entry name" value="ABC_tran"/>
    <property type="match status" value="1"/>
</dbReference>
<dbReference type="Proteomes" id="UP001163115">
    <property type="component" value="Chromosome"/>
</dbReference>
<keyword evidence="3 5" id="KW-0067">ATP-binding</keyword>
<dbReference type="InterPro" id="IPR027417">
    <property type="entry name" value="P-loop_NTPase"/>
</dbReference>
<evidence type="ECO:0000256" key="1">
    <source>
        <dbReference type="ARBA" id="ARBA00022448"/>
    </source>
</evidence>
<evidence type="ECO:0000256" key="2">
    <source>
        <dbReference type="ARBA" id="ARBA00022741"/>
    </source>
</evidence>
<organism evidence="5 6">
    <name type="scientific">Lacrimispora xylanolytica</name>
    <dbReference type="NCBI Taxonomy" id="29375"/>
    <lineage>
        <taxon>Bacteria</taxon>
        <taxon>Bacillati</taxon>
        <taxon>Bacillota</taxon>
        <taxon>Clostridia</taxon>
        <taxon>Lachnospirales</taxon>
        <taxon>Lachnospiraceae</taxon>
        <taxon>Lacrimispora</taxon>
    </lineage>
</organism>
<dbReference type="CDD" id="cd03219">
    <property type="entry name" value="ABC_Mj1267_LivG_branched"/>
    <property type="match status" value="1"/>
</dbReference>
<feature type="domain" description="ABC transporter" evidence="4">
    <location>
        <begin position="12"/>
        <end position="282"/>
    </location>
</feature>